<reference evidence="3" key="1">
    <citation type="journal article" date="2019" name="Int. J. Syst. Evol. Microbiol.">
        <title>The Global Catalogue of Microorganisms (GCM) 10K type strain sequencing project: providing services to taxonomists for standard genome sequencing and annotation.</title>
        <authorList>
            <consortium name="The Broad Institute Genomics Platform"/>
            <consortium name="The Broad Institute Genome Sequencing Center for Infectious Disease"/>
            <person name="Wu L."/>
            <person name="Ma J."/>
        </authorList>
    </citation>
    <scope>NUCLEOTIDE SEQUENCE [LARGE SCALE GENOMIC DNA]</scope>
    <source>
        <strain evidence="3">CGMCC 1.15475</strain>
    </source>
</reference>
<dbReference type="NCBIfam" id="TIGR02206">
    <property type="entry name" value="intg_mem_TP0381"/>
    <property type="match status" value="1"/>
</dbReference>
<dbReference type="Pfam" id="PF14808">
    <property type="entry name" value="TMEM164"/>
    <property type="match status" value="1"/>
</dbReference>
<proteinExistence type="predicted"/>
<name>A0ABW4QLV9_9BACL</name>
<evidence type="ECO:0000313" key="2">
    <source>
        <dbReference type="EMBL" id="MFD1864378.1"/>
    </source>
</evidence>
<feature type="transmembrane region" description="Helical" evidence="1">
    <location>
        <begin position="12"/>
        <end position="35"/>
    </location>
</feature>
<dbReference type="RefSeq" id="WP_204892845.1">
    <property type="nucleotide sequence ID" value="NZ_JBHUFW010000012.1"/>
</dbReference>
<protein>
    <submittedName>
        <fullName evidence="2">TIGR02206 family membrane protein</fullName>
    </submittedName>
</protein>
<comment type="caution">
    <text evidence="2">The sequence shown here is derived from an EMBL/GenBank/DDBJ whole genome shotgun (WGS) entry which is preliminary data.</text>
</comment>
<sequence length="245" mass="27908">MDNWFGATSPSVFVPFSISHLLMLVAAIGGFVFLLAQKNQLRESPLFFARVRWTLFVLLLVSEISYQAWAISNGVWSFSGHVPLHLCGIASITAMIGLLTLRPVWIQISFFIGILPAVLTLITPELPHDFQHYRFWKFFIHHMAIPWACLFLALRKPAVISLRSLFLVYFLLVGYALIIGFFVNPAAEANYLYLSRLPEAATPLSFFGSGIWYYLNLGIAAFLLFGGQYLFWKKFFIRTEKKAAR</sequence>
<feature type="transmembrane region" description="Helical" evidence="1">
    <location>
        <begin position="47"/>
        <end position="69"/>
    </location>
</feature>
<feature type="transmembrane region" description="Helical" evidence="1">
    <location>
        <begin position="211"/>
        <end position="232"/>
    </location>
</feature>
<evidence type="ECO:0000313" key="3">
    <source>
        <dbReference type="Proteomes" id="UP001597273"/>
    </source>
</evidence>
<feature type="transmembrane region" description="Helical" evidence="1">
    <location>
        <begin position="135"/>
        <end position="154"/>
    </location>
</feature>
<feature type="transmembrane region" description="Helical" evidence="1">
    <location>
        <begin position="75"/>
        <end position="97"/>
    </location>
</feature>
<dbReference type="Proteomes" id="UP001597273">
    <property type="component" value="Unassembled WGS sequence"/>
</dbReference>
<evidence type="ECO:0000256" key="1">
    <source>
        <dbReference type="SAM" id="Phobius"/>
    </source>
</evidence>
<keyword evidence="3" id="KW-1185">Reference proteome</keyword>
<dbReference type="InterPro" id="IPR011737">
    <property type="entry name" value="CHP02206_TP0381"/>
</dbReference>
<gene>
    <name evidence="2" type="ORF">ACFSDB_15860</name>
</gene>
<feature type="transmembrane region" description="Helical" evidence="1">
    <location>
        <begin position="166"/>
        <end position="187"/>
    </location>
</feature>
<organism evidence="2 3">
    <name type="scientific">Planococcus chinensis</name>
    <dbReference type="NCBI Taxonomy" id="272917"/>
    <lineage>
        <taxon>Bacteria</taxon>
        <taxon>Bacillati</taxon>
        <taxon>Bacillota</taxon>
        <taxon>Bacilli</taxon>
        <taxon>Bacillales</taxon>
        <taxon>Caryophanaceae</taxon>
        <taxon>Planococcus</taxon>
    </lineage>
</organism>
<keyword evidence="1" id="KW-0472">Membrane</keyword>
<keyword evidence="1" id="KW-0812">Transmembrane</keyword>
<accession>A0ABW4QLV9</accession>
<keyword evidence="1" id="KW-1133">Transmembrane helix</keyword>
<dbReference type="EMBL" id="JBHUFW010000012">
    <property type="protein sequence ID" value="MFD1864378.1"/>
    <property type="molecule type" value="Genomic_DNA"/>
</dbReference>
<feature type="transmembrane region" description="Helical" evidence="1">
    <location>
        <begin position="104"/>
        <end position="123"/>
    </location>
</feature>